<evidence type="ECO:0000313" key="3">
    <source>
        <dbReference type="EMBL" id="SFJ28790.1"/>
    </source>
</evidence>
<evidence type="ECO:0000313" key="4">
    <source>
        <dbReference type="Proteomes" id="UP000198670"/>
    </source>
</evidence>
<evidence type="ECO:0000256" key="1">
    <source>
        <dbReference type="ARBA" id="ARBA00022729"/>
    </source>
</evidence>
<dbReference type="InterPro" id="IPR052177">
    <property type="entry name" value="Divisome_Glycosyl_Hydrolase"/>
</dbReference>
<dbReference type="Proteomes" id="UP000198670">
    <property type="component" value="Unassembled WGS sequence"/>
</dbReference>
<proteinExistence type="predicted"/>
<sequence length="524" mass="60451">MMTLEMSTVRVCRGFLLITFLSLFSFCGYGFPNPPLDILPKRELRGVWIATVVNIDWPSANNLTTAQQKAELIQQLDNHQRAGINAILLQIRPSADAFYAKSKEPWSRFLTGKPGQQPSPFYDPLAFAIEEAHKRGMELHAWINPYRATFDLVAANTTADHITRQKPQWFFIYGGKKLFNPGLPEVREYITGIVMDIVRNYDIDGIHFDDYFYPYPDRGKPIPDAETFRKYPNGFHDVGDWRRNNVNLLIQKVSDSVHKEKKYIKFGVSPFGIWDNKKDHPRGSASSGLSGYRQLYADALKWLEEGWVDYINPQIYFPFGNPSAPYEVLADWWAQHVNGRHFYIGHAAYRANENREGWRERSQIPNQVRYARQHAHAQGSVYYSSKHISNNVAGLRDSLQYNLYRYKSLPPTMPWLDSVPPEPPFGLLATVAENRTSVILHWLPAATAADGDEAYGYVVYRFNEGEELDLNNPQNILYITYDSKQLTYTDNLTRKNGYYRYVVTAIDRIKNESAPSNVREMYIE</sequence>
<dbReference type="SUPFAM" id="SSF51445">
    <property type="entry name" value="(Trans)glycosidases"/>
    <property type="match status" value="1"/>
</dbReference>
<dbReference type="AlphaFoldDB" id="A0A1I3Q552"/>
<gene>
    <name evidence="3" type="ORF">SAMN05444682_108264</name>
</gene>
<dbReference type="PANTHER" id="PTHR43405">
    <property type="entry name" value="GLYCOSYL HYDROLASE DIGH"/>
    <property type="match status" value="1"/>
</dbReference>
<name>A0A1I3Q552_9SPHI</name>
<dbReference type="InterPro" id="IPR017853">
    <property type="entry name" value="GH"/>
</dbReference>
<keyword evidence="1" id="KW-0732">Signal</keyword>
<reference evidence="3 4" key="1">
    <citation type="submission" date="2016-10" db="EMBL/GenBank/DDBJ databases">
        <authorList>
            <person name="de Groot N.N."/>
        </authorList>
    </citation>
    <scope>NUCLEOTIDE SEQUENCE [LARGE SCALE GENOMIC DNA]</scope>
    <source>
        <strain evidence="3 4">RK1</strain>
    </source>
</reference>
<keyword evidence="3" id="KW-0449">Lipoprotein</keyword>
<dbReference type="RefSeq" id="WP_245893278.1">
    <property type="nucleotide sequence ID" value="NZ_FOQO01000008.1"/>
</dbReference>
<dbReference type="SUPFAM" id="SSF49265">
    <property type="entry name" value="Fibronectin type III"/>
    <property type="match status" value="1"/>
</dbReference>
<dbReference type="PANTHER" id="PTHR43405:SF1">
    <property type="entry name" value="GLYCOSYL HYDROLASE DIGH"/>
    <property type="match status" value="1"/>
</dbReference>
<dbReference type="InterPro" id="IPR036116">
    <property type="entry name" value="FN3_sf"/>
</dbReference>
<dbReference type="PROSITE" id="PS50853">
    <property type="entry name" value="FN3"/>
    <property type="match status" value="1"/>
</dbReference>
<dbReference type="InterPro" id="IPR013783">
    <property type="entry name" value="Ig-like_fold"/>
</dbReference>
<keyword evidence="4" id="KW-1185">Reference proteome</keyword>
<dbReference type="Gene3D" id="2.60.40.10">
    <property type="entry name" value="Immunoglobulins"/>
    <property type="match status" value="1"/>
</dbReference>
<organism evidence="3 4">
    <name type="scientific">Parapedobacter indicus</name>
    <dbReference type="NCBI Taxonomy" id="1477437"/>
    <lineage>
        <taxon>Bacteria</taxon>
        <taxon>Pseudomonadati</taxon>
        <taxon>Bacteroidota</taxon>
        <taxon>Sphingobacteriia</taxon>
        <taxon>Sphingobacteriales</taxon>
        <taxon>Sphingobacteriaceae</taxon>
        <taxon>Parapedobacter</taxon>
    </lineage>
</organism>
<dbReference type="EMBL" id="FOQO01000008">
    <property type="protein sequence ID" value="SFJ28790.1"/>
    <property type="molecule type" value="Genomic_DNA"/>
</dbReference>
<protein>
    <submittedName>
        <fullName evidence="3">Uncharacterized lipoprotein YddW, UPF0748 family</fullName>
    </submittedName>
</protein>
<accession>A0A1I3Q552</accession>
<dbReference type="Gene3D" id="3.20.20.80">
    <property type="entry name" value="Glycosidases"/>
    <property type="match status" value="1"/>
</dbReference>
<dbReference type="InterPro" id="IPR003790">
    <property type="entry name" value="GHL10"/>
</dbReference>
<dbReference type="InterPro" id="IPR003961">
    <property type="entry name" value="FN3_dom"/>
</dbReference>
<feature type="domain" description="Fibronectin type-III" evidence="2">
    <location>
        <begin position="420"/>
        <end position="524"/>
    </location>
</feature>
<evidence type="ECO:0000259" key="2">
    <source>
        <dbReference type="PROSITE" id="PS50853"/>
    </source>
</evidence>
<dbReference type="Pfam" id="PF02638">
    <property type="entry name" value="GHL10"/>
    <property type="match status" value="1"/>
</dbReference>
<dbReference type="STRING" id="1477437.SAMN05444682_108264"/>